<accession>A0A9Q1IRR8</accession>
<dbReference type="AlphaFoldDB" id="A0A9Q1IRR8"/>
<protein>
    <submittedName>
        <fullName evidence="1">Uncharacterized protein</fullName>
    </submittedName>
</protein>
<evidence type="ECO:0000313" key="1">
    <source>
        <dbReference type="EMBL" id="KAJ8352178.1"/>
    </source>
</evidence>
<dbReference type="OrthoDB" id="8061005at2759"/>
<keyword evidence="2" id="KW-1185">Reference proteome</keyword>
<proteinExistence type="predicted"/>
<sequence>MDYGDISDKRKTALLRRCLGSEEQRIFRALGQAETYEEAVAVLTNHFTGQQRTRAPPRTTALCGYDSSKIEILGVLQVPVHYGPKHLPSFPFHIAKRGANLLGLDLFTGLGFTLRDDNRSDIHHVTSTRQQKWPVLFDGLGCLTDALRDDVTSELKMLLDS</sequence>
<gene>
    <name evidence="1" type="ORF">SKAU_G00236540</name>
</gene>
<comment type="caution">
    <text evidence="1">The sequence shown here is derived from an EMBL/GenBank/DDBJ whole genome shotgun (WGS) entry which is preliminary data.</text>
</comment>
<organism evidence="1 2">
    <name type="scientific">Synaphobranchus kaupii</name>
    <name type="common">Kaup's arrowtooth eel</name>
    <dbReference type="NCBI Taxonomy" id="118154"/>
    <lineage>
        <taxon>Eukaryota</taxon>
        <taxon>Metazoa</taxon>
        <taxon>Chordata</taxon>
        <taxon>Craniata</taxon>
        <taxon>Vertebrata</taxon>
        <taxon>Euteleostomi</taxon>
        <taxon>Actinopterygii</taxon>
        <taxon>Neopterygii</taxon>
        <taxon>Teleostei</taxon>
        <taxon>Anguilliformes</taxon>
        <taxon>Synaphobranchidae</taxon>
        <taxon>Synaphobranchus</taxon>
    </lineage>
</organism>
<evidence type="ECO:0000313" key="2">
    <source>
        <dbReference type="Proteomes" id="UP001152622"/>
    </source>
</evidence>
<reference evidence="1" key="1">
    <citation type="journal article" date="2023" name="Science">
        <title>Genome structures resolve the early diversification of teleost fishes.</title>
        <authorList>
            <person name="Parey E."/>
            <person name="Louis A."/>
            <person name="Montfort J."/>
            <person name="Bouchez O."/>
            <person name="Roques C."/>
            <person name="Iampietro C."/>
            <person name="Lluch J."/>
            <person name="Castinel A."/>
            <person name="Donnadieu C."/>
            <person name="Desvignes T."/>
            <person name="Floi Bucao C."/>
            <person name="Jouanno E."/>
            <person name="Wen M."/>
            <person name="Mejri S."/>
            <person name="Dirks R."/>
            <person name="Jansen H."/>
            <person name="Henkel C."/>
            <person name="Chen W.J."/>
            <person name="Zahm M."/>
            <person name="Cabau C."/>
            <person name="Klopp C."/>
            <person name="Thompson A.W."/>
            <person name="Robinson-Rechavi M."/>
            <person name="Braasch I."/>
            <person name="Lecointre G."/>
            <person name="Bobe J."/>
            <person name="Postlethwait J.H."/>
            <person name="Berthelot C."/>
            <person name="Roest Crollius H."/>
            <person name="Guiguen Y."/>
        </authorList>
    </citation>
    <scope>NUCLEOTIDE SEQUENCE</scope>
    <source>
        <strain evidence="1">WJC10195</strain>
    </source>
</reference>
<name>A0A9Q1IRR8_SYNKA</name>
<dbReference type="Proteomes" id="UP001152622">
    <property type="component" value="Chromosome 8"/>
</dbReference>
<dbReference type="EMBL" id="JAINUF010000008">
    <property type="protein sequence ID" value="KAJ8352178.1"/>
    <property type="molecule type" value="Genomic_DNA"/>
</dbReference>